<evidence type="ECO:0000313" key="2">
    <source>
        <dbReference type="Proteomes" id="UP000725002"/>
    </source>
</evidence>
<protein>
    <submittedName>
        <fullName evidence="1">Uncharacterized protein</fullName>
    </submittedName>
</protein>
<organism evidence="1 2">
    <name type="scientific">Candidatus Cryptobacteroides avicola</name>
    <dbReference type="NCBI Taxonomy" id="2840757"/>
    <lineage>
        <taxon>Bacteria</taxon>
        <taxon>Pseudomonadati</taxon>
        <taxon>Bacteroidota</taxon>
        <taxon>Bacteroidia</taxon>
        <taxon>Bacteroidales</taxon>
        <taxon>Candidatus Cryptobacteroides</taxon>
    </lineage>
</organism>
<reference evidence="1" key="2">
    <citation type="journal article" date="2021" name="PeerJ">
        <title>Extensive microbial diversity within the chicken gut microbiome revealed by metagenomics and culture.</title>
        <authorList>
            <person name="Gilroy R."/>
            <person name="Ravi A."/>
            <person name="Getino M."/>
            <person name="Pursley I."/>
            <person name="Horton D.L."/>
            <person name="Alikhan N.F."/>
            <person name="Baker D."/>
            <person name="Gharbi K."/>
            <person name="Hall N."/>
            <person name="Watson M."/>
            <person name="Adriaenssens E.M."/>
            <person name="Foster-Nyarko E."/>
            <person name="Jarju S."/>
            <person name="Secka A."/>
            <person name="Antonio M."/>
            <person name="Oren A."/>
            <person name="Chaudhuri R.R."/>
            <person name="La Ragione R."/>
            <person name="Hildebrand F."/>
            <person name="Pallen M.J."/>
        </authorList>
    </citation>
    <scope>NUCLEOTIDE SEQUENCE</scope>
    <source>
        <strain evidence="1">G3-8215</strain>
    </source>
</reference>
<dbReference type="AlphaFoldDB" id="A0A940DSD5"/>
<proteinExistence type="predicted"/>
<name>A0A940DSD5_9BACT</name>
<comment type="caution">
    <text evidence="1">The sequence shown here is derived from an EMBL/GenBank/DDBJ whole genome shotgun (WGS) entry which is preliminary data.</text>
</comment>
<dbReference type="Proteomes" id="UP000725002">
    <property type="component" value="Unassembled WGS sequence"/>
</dbReference>
<dbReference type="EMBL" id="JADILV010000013">
    <property type="protein sequence ID" value="MBO8482916.1"/>
    <property type="molecule type" value="Genomic_DNA"/>
</dbReference>
<reference evidence="1" key="1">
    <citation type="submission" date="2020-10" db="EMBL/GenBank/DDBJ databases">
        <authorList>
            <person name="Gilroy R."/>
        </authorList>
    </citation>
    <scope>NUCLEOTIDE SEQUENCE</scope>
    <source>
        <strain evidence="1">G3-8215</strain>
    </source>
</reference>
<gene>
    <name evidence="1" type="ORF">IAB75_02195</name>
</gene>
<evidence type="ECO:0000313" key="1">
    <source>
        <dbReference type="EMBL" id="MBO8482916.1"/>
    </source>
</evidence>
<sequence length="162" mass="18379">MSIQGKFEDITEEDLKLFARQNGIKNAGRIIDEVCTAISHFYTYASECQIDDYWKDRIESFLSGLLPSAFGETMKHYLPTVVEPYMTEDGFRVSDVRIVESPRHDFRVDAVIGGKTQKYIAGRKSDLAAEIVRKGRGKMSADDMKALVKRLLLPLERRDAGL</sequence>
<accession>A0A940DSD5</accession>